<dbReference type="SMART" id="SM00965">
    <property type="entry name" value="STN"/>
    <property type="match status" value="1"/>
</dbReference>
<dbReference type="SUPFAM" id="SSF56935">
    <property type="entry name" value="Porins"/>
    <property type="match status" value="1"/>
</dbReference>
<evidence type="ECO:0000256" key="5">
    <source>
        <dbReference type="ARBA" id="ARBA00022692"/>
    </source>
</evidence>
<dbReference type="EMBL" id="JAHLFJ010000051">
    <property type="protein sequence ID" value="MBU3856016.1"/>
    <property type="molecule type" value="Genomic_DNA"/>
</dbReference>
<evidence type="ECO:0000256" key="11">
    <source>
        <dbReference type="RuleBase" id="RU003357"/>
    </source>
</evidence>
<keyword evidence="12" id="KW-0732">Signal</keyword>
<dbReference type="Proteomes" id="UP000784286">
    <property type="component" value="Unassembled WGS sequence"/>
</dbReference>
<dbReference type="GO" id="GO:0009279">
    <property type="term" value="C:cell outer membrane"/>
    <property type="evidence" value="ECO:0007669"/>
    <property type="project" value="UniProtKB-SubCell"/>
</dbReference>
<dbReference type="InterPro" id="IPR023997">
    <property type="entry name" value="TonB-dep_OMP_SusC/RagA_CS"/>
</dbReference>
<keyword evidence="4" id="KW-0406">Ion transport</keyword>
<accession>A0A948TMA4</accession>
<evidence type="ECO:0000313" key="14">
    <source>
        <dbReference type="EMBL" id="MBU3856016.1"/>
    </source>
</evidence>
<evidence type="ECO:0000256" key="12">
    <source>
        <dbReference type="SAM" id="SignalP"/>
    </source>
</evidence>
<comment type="similarity">
    <text evidence="10 11">Belongs to the TonB-dependent receptor family.</text>
</comment>
<dbReference type="InterPro" id="IPR008969">
    <property type="entry name" value="CarboxyPept-like_regulatory"/>
</dbReference>
<evidence type="ECO:0000256" key="8">
    <source>
        <dbReference type="ARBA" id="ARBA00023136"/>
    </source>
</evidence>
<dbReference type="AlphaFoldDB" id="A0A948TMA4"/>
<evidence type="ECO:0000259" key="13">
    <source>
        <dbReference type="SMART" id="SM00965"/>
    </source>
</evidence>
<comment type="subcellular location">
    <subcellularLocation>
        <location evidence="1 10">Cell outer membrane</location>
        <topology evidence="1 10">Multi-pass membrane protein</topology>
    </subcellularLocation>
</comment>
<dbReference type="FunFam" id="2.60.40.1120:FF:000003">
    <property type="entry name" value="Outer membrane protein Omp121"/>
    <property type="match status" value="1"/>
</dbReference>
<dbReference type="GO" id="GO:0006826">
    <property type="term" value="P:iron ion transport"/>
    <property type="evidence" value="ECO:0007669"/>
    <property type="project" value="UniProtKB-KW"/>
</dbReference>
<keyword evidence="7 11" id="KW-0798">TonB box</keyword>
<dbReference type="InterPro" id="IPR037066">
    <property type="entry name" value="Plug_dom_sf"/>
</dbReference>
<comment type="caution">
    <text evidence="14">The sequence shown here is derived from an EMBL/GenBank/DDBJ whole genome shotgun (WGS) entry which is preliminary data.</text>
</comment>
<protein>
    <submittedName>
        <fullName evidence="14">TonB-dependent receptor</fullName>
    </submittedName>
</protein>
<evidence type="ECO:0000256" key="7">
    <source>
        <dbReference type="ARBA" id="ARBA00023077"/>
    </source>
</evidence>
<dbReference type="InterPro" id="IPR036942">
    <property type="entry name" value="Beta-barrel_TonB_sf"/>
</dbReference>
<dbReference type="NCBIfam" id="TIGR04056">
    <property type="entry name" value="OMP_RagA_SusC"/>
    <property type="match status" value="1"/>
</dbReference>
<dbReference type="Gene3D" id="2.170.130.10">
    <property type="entry name" value="TonB-dependent receptor, plug domain"/>
    <property type="match status" value="1"/>
</dbReference>
<evidence type="ECO:0000313" key="15">
    <source>
        <dbReference type="Proteomes" id="UP000784286"/>
    </source>
</evidence>
<dbReference type="Pfam" id="PF07715">
    <property type="entry name" value="Plug"/>
    <property type="match status" value="1"/>
</dbReference>
<keyword evidence="3 10" id="KW-1134">Transmembrane beta strand</keyword>
<keyword evidence="8 10" id="KW-0472">Membrane</keyword>
<evidence type="ECO:0000256" key="2">
    <source>
        <dbReference type="ARBA" id="ARBA00022448"/>
    </source>
</evidence>
<evidence type="ECO:0000256" key="9">
    <source>
        <dbReference type="ARBA" id="ARBA00023237"/>
    </source>
</evidence>
<feature type="domain" description="Secretin/TonB short N-terminal" evidence="13">
    <location>
        <begin position="48"/>
        <end position="100"/>
    </location>
</feature>
<dbReference type="InterPro" id="IPR039426">
    <property type="entry name" value="TonB-dep_rcpt-like"/>
</dbReference>
<keyword evidence="6" id="KW-0408">Iron</keyword>
<keyword evidence="9 10" id="KW-0998">Cell outer membrane</keyword>
<reference evidence="14" key="1">
    <citation type="journal article" date="2021" name="PeerJ">
        <title>Extensive microbial diversity within the chicken gut microbiome revealed by metagenomics and culture.</title>
        <authorList>
            <person name="Gilroy R."/>
            <person name="Ravi A."/>
            <person name="Getino M."/>
            <person name="Pursley I."/>
            <person name="Horton D.L."/>
            <person name="Alikhan N.F."/>
            <person name="Baker D."/>
            <person name="Gharbi K."/>
            <person name="Hall N."/>
            <person name="Watson M."/>
            <person name="Adriaenssens E.M."/>
            <person name="Foster-Nyarko E."/>
            <person name="Jarju S."/>
            <person name="Secka A."/>
            <person name="Antonio M."/>
            <person name="Oren A."/>
            <person name="Chaudhuri R.R."/>
            <person name="La Ragione R."/>
            <person name="Hildebrand F."/>
            <person name="Pallen M.J."/>
        </authorList>
    </citation>
    <scope>NUCLEOTIDE SEQUENCE</scope>
    <source>
        <strain evidence="14">8470</strain>
    </source>
</reference>
<dbReference type="Gene3D" id="2.40.170.20">
    <property type="entry name" value="TonB-dependent receptor, beta-barrel domain"/>
    <property type="match status" value="1"/>
</dbReference>
<keyword evidence="14" id="KW-0675">Receptor</keyword>
<proteinExistence type="inferred from homology"/>
<dbReference type="InterPro" id="IPR023996">
    <property type="entry name" value="TonB-dep_OMP_SusC/RagA"/>
</dbReference>
<organism evidence="14 15">
    <name type="scientific">Candidatus Phocaeicola excrementipullorum</name>
    <dbReference type="NCBI Taxonomy" id="2838731"/>
    <lineage>
        <taxon>Bacteria</taxon>
        <taxon>Pseudomonadati</taxon>
        <taxon>Bacteroidota</taxon>
        <taxon>Bacteroidia</taxon>
        <taxon>Bacteroidales</taxon>
        <taxon>Bacteroidaceae</taxon>
        <taxon>Phocaeicola</taxon>
    </lineage>
</organism>
<keyword evidence="4" id="KW-0410">Iron transport</keyword>
<dbReference type="NCBIfam" id="TIGR04057">
    <property type="entry name" value="SusC_RagA_signa"/>
    <property type="match status" value="1"/>
</dbReference>
<evidence type="ECO:0000256" key="4">
    <source>
        <dbReference type="ARBA" id="ARBA00022496"/>
    </source>
</evidence>
<dbReference type="FunFam" id="2.170.130.10:FF:000003">
    <property type="entry name" value="SusC/RagA family TonB-linked outer membrane protein"/>
    <property type="match status" value="1"/>
</dbReference>
<gene>
    <name evidence="14" type="ORF">H9928_05585</name>
</gene>
<dbReference type="InterPro" id="IPR012910">
    <property type="entry name" value="Plug_dom"/>
</dbReference>
<dbReference type="Pfam" id="PF13715">
    <property type="entry name" value="CarbopepD_reg_2"/>
    <property type="match status" value="1"/>
</dbReference>
<evidence type="ECO:0000256" key="1">
    <source>
        <dbReference type="ARBA" id="ARBA00004571"/>
    </source>
</evidence>
<feature type="chain" id="PRO_5037245860" evidence="12">
    <location>
        <begin position="24"/>
        <end position="1094"/>
    </location>
</feature>
<dbReference type="PROSITE" id="PS52016">
    <property type="entry name" value="TONB_DEPENDENT_REC_3"/>
    <property type="match status" value="1"/>
</dbReference>
<evidence type="ECO:0000256" key="6">
    <source>
        <dbReference type="ARBA" id="ARBA00023004"/>
    </source>
</evidence>
<keyword evidence="5 10" id="KW-0812">Transmembrane</keyword>
<sequence length="1094" mass="121687">MNYIQKAILIAGAAFCFNLTMSAQDITLKNKNITVKEAMEELKKTSGYSFVFSSKDVNTKKKISISANKASIEEVVNQILKGQTDLTYEIRDKKIIVRKAVSNAAPAQAGKVKGTITDATGMPVIGASVKEKDTSNGVVSDVDGNFALEVGANATLEISYIGYKTLEVKASQQPMNITMVEDAEMLDEVVVVGYGSQRKSDLTGGIASVNAEQLEMVTSNNLLDKLAGQVPGLSITTGNARPGEEQSLRIRGINSLTASNSPLIVLDGIPYNGSLGDIDPEIIESLSVLKDASSAAIYGSRGSNGVILIQTKKGKQGKPQVTYKGQIGLEQTQSRLNLMDGPEYLQMRQEYNREKLGWEGDQLAPENILHPIELEAYNAGISTDWQDLVFRNALTNRHTVSVTGGTEATQYSATISNLKQEGVMKNTGIRRTNLSLNVVQNFNAWLKIGIGMQFVDKDVDKNQPNLEAALKMSPYGKFLDESGNYVDYPMQETLFSNPLANINATTDNNYRNLFLSAFAEIKLPVKGLSYRTNFGYNYRNSFEGSYYGRNTLSGKNSEGSASIYNRQYVDYTWENLVNYSNQFGKHKLDLTGLFSMQQTSDQNANQSADCFVNDDSEYHNMNAGEKNIKITSGLTETATLSYMLRVNYNFDNRYMLTLTGRADGYSAFGANNKYAFFPSAAVAWNISSEDFMEKARDKGVDMLKLRLSYGSNGNQAISAYQTLDRLSTSKYIWGDGTTGVNGSYMGFGSVGNPNLKWETTHSFNLGIDFSFFGERLSGSLETYVANTKDLLMSRKVPVMNGFSSIMDNIGQTRNKGVEINLNSVNIQTPDFTWNTNLNFFLNRDKIVDLRGDGKDDIDNKWFIGEPLRVFYDYNVVGVWQYDDPGYKAEKIVGSDGKVTIKEGFYNEEGKEIQAGAKPGSAKLEDVNGDGRITAADKKIIGSKTPSFLMSMGNQFHYKNFSLSFLLNGVFGQWKERHDLNLERWDMRFNYISGMEYWTPENHSNKVTSLIYTPYDKHSFYSKVSYVTVKNITFGYDLEKKWVKAMGVQGVNINVSVNNLCSFSNMDNTTNLDADNMYYSYPTNRSYMFGLNVTF</sequence>
<dbReference type="SUPFAM" id="SSF49464">
    <property type="entry name" value="Carboxypeptidase regulatory domain-like"/>
    <property type="match status" value="1"/>
</dbReference>
<dbReference type="InterPro" id="IPR011662">
    <property type="entry name" value="Secretin/TonB_short_N"/>
</dbReference>
<dbReference type="Pfam" id="PF07660">
    <property type="entry name" value="STN"/>
    <property type="match status" value="1"/>
</dbReference>
<keyword evidence="2 10" id="KW-0813">Transport</keyword>
<dbReference type="InterPro" id="IPR000531">
    <property type="entry name" value="Beta-barrel_TonB"/>
</dbReference>
<name>A0A948TMA4_9BACT</name>
<evidence type="ECO:0000256" key="3">
    <source>
        <dbReference type="ARBA" id="ARBA00022452"/>
    </source>
</evidence>
<reference evidence="14" key="2">
    <citation type="submission" date="2021-04" db="EMBL/GenBank/DDBJ databases">
        <authorList>
            <person name="Gilroy R."/>
        </authorList>
    </citation>
    <scope>NUCLEOTIDE SEQUENCE</scope>
    <source>
        <strain evidence="14">8470</strain>
    </source>
</reference>
<dbReference type="Gene3D" id="2.60.40.1120">
    <property type="entry name" value="Carboxypeptidase-like, regulatory domain"/>
    <property type="match status" value="1"/>
</dbReference>
<feature type="signal peptide" evidence="12">
    <location>
        <begin position="1"/>
        <end position="23"/>
    </location>
</feature>
<dbReference type="Pfam" id="PF00593">
    <property type="entry name" value="TonB_dep_Rec_b-barrel"/>
    <property type="match status" value="1"/>
</dbReference>
<evidence type="ECO:0000256" key="10">
    <source>
        <dbReference type="PROSITE-ProRule" id="PRU01360"/>
    </source>
</evidence>